<dbReference type="EMBL" id="CP036282">
    <property type="protein sequence ID" value="QDL52985.1"/>
    <property type="molecule type" value="Genomic_DNA"/>
</dbReference>
<dbReference type="GO" id="GO:0020037">
    <property type="term" value="F:heme binding"/>
    <property type="evidence" value="ECO:0007669"/>
    <property type="project" value="InterPro"/>
</dbReference>
<sequence length="441" mass="47771">MWTQYWLSARLRRAAVWGGLVLPVVLLSCRAGPDTVSRAEVPTRAPDPVAQHALQNSARVRLGEMIFNDKNLSEPRGTACIACHGANTGLASNNGSTLGVAVGSKATSVGLRNTMSNGYASFVPAFEFVTDQGETEARGGHFWDGRAAGMEQQAWGPFLNPLEMNNPDRAAVVAKVAAAPYASLFRQEFGTQVFDNTDHAFEALGVAISDFERARLQSFSSKYDAMVRGKVEFTHAEARGMALFADPKRANCAGCHLMDPKSGKPENSLFSEFTYYATGVPRNTDIPRNADPAFFDLGLCGPERDMPALPATVPADVKPSHFCGMFRMPSLRNVAKREAYMHNGYFKGLREVVRFYATRNTDPTHWYGAAGVPNDLPAQYRGNIEHEKAPFNRKPQAGPLLTEAEINDIVAFLHTLSDGYSPALPAVTVAGVGAAPRATSP</sequence>
<reference evidence="10" key="2">
    <citation type="journal article" date="2020" name="Int. J. Syst. Evol. Microbiol.">
        <title>Genomic insights into a novel species Rhodoferax aquaticus sp. nov., isolated from freshwater.</title>
        <authorList>
            <person name="Li T."/>
            <person name="Zhuo Y."/>
            <person name="Jin C.Z."/>
            <person name="Wu X."/>
            <person name="Ko S.R."/>
            <person name="Jin F.J."/>
            <person name="Ahn C.Y."/>
            <person name="Oh H.M."/>
            <person name="Lee H.G."/>
            <person name="Jin L."/>
        </authorList>
    </citation>
    <scope>NUCLEOTIDE SEQUENCE [LARGE SCALE GENOMIC DNA]</scope>
    <source>
        <strain evidence="10">Gr-4</strain>
    </source>
</reference>
<comment type="subcellular location">
    <subcellularLocation>
        <location evidence="1">Cell envelope</location>
    </subcellularLocation>
</comment>
<organism evidence="9 10">
    <name type="scientific">Rhodoferax aquaticus</name>
    <dbReference type="NCBI Taxonomy" id="2527691"/>
    <lineage>
        <taxon>Bacteria</taxon>
        <taxon>Pseudomonadati</taxon>
        <taxon>Pseudomonadota</taxon>
        <taxon>Betaproteobacteria</taxon>
        <taxon>Burkholderiales</taxon>
        <taxon>Comamonadaceae</taxon>
        <taxon>Rhodoferax</taxon>
    </lineage>
</organism>
<evidence type="ECO:0000256" key="6">
    <source>
        <dbReference type="ARBA" id="ARBA00023004"/>
    </source>
</evidence>
<evidence type="ECO:0000256" key="2">
    <source>
        <dbReference type="ARBA" id="ARBA00022617"/>
    </source>
</evidence>
<dbReference type="KEGG" id="rhg:EXZ61_01700"/>
<keyword evidence="4" id="KW-0732">Signal</keyword>
<dbReference type="SUPFAM" id="SSF46626">
    <property type="entry name" value="Cytochrome c"/>
    <property type="match status" value="2"/>
</dbReference>
<evidence type="ECO:0000256" key="1">
    <source>
        <dbReference type="ARBA" id="ARBA00004196"/>
    </source>
</evidence>
<dbReference type="PANTHER" id="PTHR30600">
    <property type="entry name" value="CYTOCHROME C PEROXIDASE-RELATED"/>
    <property type="match status" value="1"/>
</dbReference>
<keyword evidence="6 7" id="KW-0408">Iron</keyword>
<accession>A0A515EJY2</accession>
<proteinExistence type="predicted"/>
<dbReference type="PROSITE" id="PS51007">
    <property type="entry name" value="CYTC"/>
    <property type="match status" value="2"/>
</dbReference>
<dbReference type="PANTHER" id="PTHR30600:SF10">
    <property type="entry name" value="BLL6722 PROTEIN"/>
    <property type="match status" value="1"/>
</dbReference>
<keyword evidence="5" id="KW-0560">Oxidoreductase</keyword>
<gene>
    <name evidence="9" type="ORF">EXZ61_01700</name>
</gene>
<evidence type="ECO:0000313" key="10">
    <source>
        <dbReference type="Proteomes" id="UP000317365"/>
    </source>
</evidence>
<name>A0A515EJY2_9BURK</name>
<evidence type="ECO:0000313" key="9">
    <source>
        <dbReference type="EMBL" id="QDL52985.1"/>
    </source>
</evidence>
<keyword evidence="2 7" id="KW-0349">Heme</keyword>
<dbReference type="Gene3D" id="1.10.760.10">
    <property type="entry name" value="Cytochrome c-like domain"/>
    <property type="match status" value="2"/>
</dbReference>
<protein>
    <submittedName>
        <fullName evidence="9">C-type cytochrome</fullName>
    </submittedName>
</protein>
<evidence type="ECO:0000259" key="8">
    <source>
        <dbReference type="PROSITE" id="PS51007"/>
    </source>
</evidence>
<feature type="domain" description="Cytochrome c" evidence="8">
    <location>
        <begin position="235"/>
        <end position="417"/>
    </location>
</feature>
<dbReference type="GO" id="GO:0009055">
    <property type="term" value="F:electron transfer activity"/>
    <property type="evidence" value="ECO:0007669"/>
    <property type="project" value="InterPro"/>
</dbReference>
<dbReference type="Pfam" id="PF03150">
    <property type="entry name" value="CCP_MauG"/>
    <property type="match status" value="1"/>
</dbReference>
<dbReference type="AlphaFoldDB" id="A0A515EJY2"/>
<keyword evidence="10" id="KW-1185">Reference proteome</keyword>
<dbReference type="InterPro" id="IPR009056">
    <property type="entry name" value="Cyt_c-like_dom"/>
</dbReference>
<evidence type="ECO:0000256" key="4">
    <source>
        <dbReference type="ARBA" id="ARBA00022729"/>
    </source>
</evidence>
<evidence type="ECO:0000256" key="3">
    <source>
        <dbReference type="ARBA" id="ARBA00022723"/>
    </source>
</evidence>
<dbReference type="GO" id="GO:0046872">
    <property type="term" value="F:metal ion binding"/>
    <property type="evidence" value="ECO:0007669"/>
    <property type="project" value="UniProtKB-KW"/>
</dbReference>
<dbReference type="Proteomes" id="UP000317365">
    <property type="component" value="Chromosome"/>
</dbReference>
<keyword evidence="3 7" id="KW-0479">Metal-binding</keyword>
<dbReference type="InterPro" id="IPR004852">
    <property type="entry name" value="Di-haem_cyt_c_peroxidsae"/>
</dbReference>
<dbReference type="InterPro" id="IPR036909">
    <property type="entry name" value="Cyt_c-like_dom_sf"/>
</dbReference>
<feature type="domain" description="Cytochrome c" evidence="8">
    <location>
        <begin position="58"/>
        <end position="180"/>
    </location>
</feature>
<reference evidence="10" key="1">
    <citation type="submission" date="2019-02" db="EMBL/GenBank/DDBJ databases">
        <title>Complete genome sequence of Rhodoferax sp. Gr-4.</title>
        <authorList>
            <person name="Jin L."/>
        </authorList>
    </citation>
    <scope>NUCLEOTIDE SEQUENCE [LARGE SCALE GENOMIC DNA]</scope>
    <source>
        <strain evidence="10">Gr-4</strain>
    </source>
</reference>
<dbReference type="GO" id="GO:0030313">
    <property type="term" value="C:cell envelope"/>
    <property type="evidence" value="ECO:0007669"/>
    <property type="project" value="UniProtKB-SubCell"/>
</dbReference>
<evidence type="ECO:0000256" key="5">
    <source>
        <dbReference type="ARBA" id="ARBA00023002"/>
    </source>
</evidence>
<evidence type="ECO:0000256" key="7">
    <source>
        <dbReference type="PROSITE-ProRule" id="PRU00433"/>
    </source>
</evidence>
<dbReference type="RefSeq" id="WP_142808438.1">
    <property type="nucleotide sequence ID" value="NZ_CP036282.1"/>
</dbReference>
<dbReference type="GO" id="GO:0004130">
    <property type="term" value="F:cytochrome-c peroxidase activity"/>
    <property type="evidence" value="ECO:0007669"/>
    <property type="project" value="TreeGrafter"/>
</dbReference>
<dbReference type="InterPro" id="IPR051395">
    <property type="entry name" value="Cytochrome_c_Peroxidase/MauG"/>
</dbReference>